<sequence length="117" mass="13818">TFFGTLFSLSPPICKGNKEGRFRRTVEQLIQQPFVRFLCLLVEETKVPTRRVVKEEDTSSKGLRERGRSFSRGLHHRSSQPEVYNNHYHISKFERSPEQRDCVSGHQSLLYRLLRRI</sequence>
<gene>
    <name evidence="4" type="ORF">g.20005</name>
    <name evidence="3" type="ORF">g.20006</name>
    <name evidence="2" type="ORF">g.20007</name>
</gene>
<evidence type="ECO:0000313" key="3">
    <source>
        <dbReference type="EMBL" id="JAS46323.1"/>
    </source>
</evidence>
<evidence type="ECO:0000256" key="1">
    <source>
        <dbReference type="SAM" id="MobiDB-lite"/>
    </source>
</evidence>
<feature type="region of interest" description="Disordered" evidence="1">
    <location>
        <begin position="53"/>
        <end position="81"/>
    </location>
</feature>
<name>A0A1B6ETW7_9HEMI</name>
<accession>A0A1B6ETW7</accession>
<feature type="compositionally biased region" description="Basic and acidic residues" evidence="1">
    <location>
        <begin position="53"/>
        <end position="68"/>
    </location>
</feature>
<dbReference type="AlphaFoldDB" id="A0A1B6ETW7"/>
<proteinExistence type="predicted"/>
<evidence type="ECO:0000313" key="2">
    <source>
        <dbReference type="EMBL" id="JAS41396.1"/>
    </source>
</evidence>
<protein>
    <submittedName>
        <fullName evidence="2">Uncharacterized protein</fullName>
    </submittedName>
</protein>
<feature type="non-terminal residue" evidence="2">
    <location>
        <position position="1"/>
    </location>
</feature>
<dbReference type="EMBL" id="GECZ01023446">
    <property type="protein sequence ID" value="JAS46323.1"/>
    <property type="molecule type" value="Transcribed_RNA"/>
</dbReference>
<dbReference type="EMBL" id="GECZ01028373">
    <property type="protein sequence ID" value="JAS41396.1"/>
    <property type="molecule type" value="Transcribed_RNA"/>
</dbReference>
<reference evidence="2" key="1">
    <citation type="submission" date="2015-11" db="EMBL/GenBank/DDBJ databases">
        <title>De novo transcriptome assembly of four potential Pierce s Disease insect vectors from Arizona vineyards.</title>
        <authorList>
            <person name="Tassone E.E."/>
        </authorList>
    </citation>
    <scope>NUCLEOTIDE SEQUENCE</scope>
</reference>
<dbReference type="EMBL" id="GECZ01015321">
    <property type="protein sequence ID" value="JAS54448.1"/>
    <property type="molecule type" value="Transcribed_RNA"/>
</dbReference>
<evidence type="ECO:0000313" key="4">
    <source>
        <dbReference type="EMBL" id="JAS54448.1"/>
    </source>
</evidence>
<organism evidence="2">
    <name type="scientific">Cuerna arida</name>
    <dbReference type="NCBI Taxonomy" id="1464854"/>
    <lineage>
        <taxon>Eukaryota</taxon>
        <taxon>Metazoa</taxon>
        <taxon>Ecdysozoa</taxon>
        <taxon>Arthropoda</taxon>
        <taxon>Hexapoda</taxon>
        <taxon>Insecta</taxon>
        <taxon>Pterygota</taxon>
        <taxon>Neoptera</taxon>
        <taxon>Paraneoptera</taxon>
        <taxon>Hemiptera</taxon>
        <taxon>Auchenorrhyncha</taxon>
        <taxon>Membracoidea</taxon>
        <taxon>Cicadellidae</taxon>
        <taxon>Cicadellinae</taxon>
        <taxon>Proconiini</taxon>
        <taxon>Cuerna</taxon>
    </lineage>
</organism>